<dbReference type="PROSITE" id="PS01009">
    <property type="entry name" value="CRISP_1"/>
    <property type="match status" value="1"/>
</dbReference>
<organism evidence="5 6">
    <name type="scientific">Anopheles atroparvus</name>
    <name type="common">European mosquito</name>
    <dbReference type="NCBI Taxonomy" id="41427"/>
    <lineage>
        <taxon>Eukaryota</taxon>
        <taxon>Metazoa</taxon>
        <taxon>Ecdysozoa</taxon>
        <taxon>Arthropoda</taxon>
        <taxon>Hexapoda</taxon>
        <taxon>Insecta</taxon>
        <taxon>Pterygota</taxon>
        <taxon>Neoptera</taxon>
        <taxon>Endopterygota</taxon>
        <taxon>Diptera</taxon>
        <taxon>Nematocera</taxon>
        <taxon>Culicoidea</taxon>
        <taxon>Culicidae</taxon>
        <taxon>Anophelinae</taxon>
        <taxon>Anopheles</taxon>
    </lineage>
</organism>
<dbReference type="AlphaFoldDB" id="A0AAG5DBS6"/>
<name>A0AAG5DBS6_ANOAO</name>
<dbReference type="SUPFAM" id="SSF55797">
    <property type="entry name" value="PR-1-like"/>
    <property type="match status" value="2"/>
</dbReference>
<evidence type="ECO:0000313" key="6">
    <source>
        <dbReference type="Proteomes" id="UP000075880"/>
    </source>
</evidence>
<evidence type="ECO:0000256" key="2">
    <source>
        <dbReference type="ARBA" id="ARBA00022525"/>
    </source>
</evidence>
<dbReference type="InterPro" id="IPR034113">
    <property type="entry name" value="SCP_GAPR1-like"/>
</dbReference>
<reference evidence="5" key="1">
    <citation type="submission" date="2024-04" db="UniProtKB">
        <authorList>
            <consortium name="EnsemblMetazoa"/>
        </authorList>
    </citation>
    <scope>IDENTIFICATION</scope>
    <source>
        <strain evidence="5">EBRO</strain>
    </source>
</reference>
<feature type="domain" description="SCP" evidence="4">
    <location>
        <begin position="225"/>
        <end position="362"/>
    </location>
</feature>
<evidence type="ECO:0000313" key="5">
    <source>
        <dbReference type="EnsemblMetazoa" id="ENSAATROPP008696"/>
    </source>
</evidence>
<dbReference type="FunFam" id="3.40.33.10:FF:000002">
    <property type="entry name" value="Golgi-associated plant pathogenesis-related protein 1"/>
    <property type="match status" value="1"/>
</dbReference>
<dbReference type="SMART" id="SM00198">
    <property type="entry name" value="SCP"/>
    <property type="match status" value="2"/>
</dbReference>
<dbReference type="InterPro" id="IPR018244">
    <property type="entry name" value="Allrgn_V5/Tpx1_CS"/>
</dbReference>
<dbReference type="FunFam" id="3.40.33.10:FF:000010">
    <property type="entry name" value="Predicted protein"/>
    <property type="match status" value="1"/>
</dbReference>
<proteinExistence type="predicted"/>
<dbReference type="InterPro" id="IPR035940">
    <property type="entry name" value="CAP_sf"/>
</dbReference>
<dbReference type="Gene3D" id="3.40.33.10">
    <property type="entry name" value="CAP"/>
    <property type="match status" value="2"/>
</dbReference>
<keyword evidence="6" id="KW-1185">Reference proteome</keyword>
<accession>A0AAG5DBS6</accession>
<comment type="subcellular location">
    <subcellularLocation>
        <location evidence="1">Secreted</location>
    </subcellularLocation>
</comment>
<evidence type="ECO:0000256" key="1">
    <source>
        <dbReference type="ARBA" id="ARBA00004613"/>
    </source>
</evidence>
<dbReference type="GO" id="GO:0005576">
    <property type="term" value="C:extracellular region"/>
    <property type="evidence" value="ECO:0007669"/>
    <property type="project" value="UniProtKB-SubCell"/>
</dbReference>
<protein>
    <recommendedName>
        <fullName evidence="4">SCP domain-containing protein</fullName>
    </recommendedName>
</protein>
<dbReference type="InterPro" id="IPR014044">
    <property type="entry name" value="CAP_dom"/>
</dbReference>
<evidence type="ECO:0000259" key="4">
    <source>
        <dbReference type="SMART" id="SM00198"/>
    </source>
</evidence>
<evidence type="ECO:0000256" key="3">
    <source>
        <dbReference type="SAM" id="MobiDB-lite"/>
    </source>
</evidence>
<dbReference type="InterPro" id="IPR001283">
    <property type="entry name" value="CRISP-related"/>
</dbReference>
<feature type="domain" description="SCP" evidence="4">
    <location>
        <begin position="446"/>
        <end position="582"/>
    </location>
</feature>
<dbReference type="Proteomes" id="UP000075880">
    <property type="component" value="Unassembled WGS sequence"/>
</dbReference>
<sequence>MEVCCLKMASRCRPTRSMKDITQLSSAGSSHDCGALSRVVMVRKTDQRVINHRGSQKDPICEVITMETIQTYKGHKPDRTVVFKEKFDLTGNDMGRPLSTGRLSVSSPRLSISPLRTILTTSAELERKRRGTCDRNNNTATLINNAQTVLKNTKVVVKEASKPISRGLGRMTASTTQTSFRPKSVDRSNNNDASSLDHMKSPSIGSLRPYGTQSSIRGSATLYTEFQRECLKAHNEYRRRHGVLPLKLSTRLCRYADEWAKVIAARGVLVHRSNSQYGENIFCSWSSPNIVSVGVSGQEPVEHWYSEIDLHIFGKEPATLKTGHFTQVIWKDSRELGVGVARNRSGQVFVVANYDPPGNYIGSFSKNVPPVGGFEIPKIIVNKLSALKKSNQTATDTLSVMQENIIERTSKLSTPSRCEADGGKLGVMAEKHVRIMDENDLGQFDEFAVAILKHHNEFRRKHGAPNLVLVEELVRDAQQWAEILARDDRFTYRQNSKFGENLYCLWSSDRHARPHARDVCRSWYEEIKQYTFNVEPRTAVKGGQFTQMVWKDTKELGVGIGQTRSGKVIVVCTYYPRGNVLGLFLSNVGKAH</sequence>
<dbReference type="EnsemblMetazoa" id="ENSAATROPT009605">
    <property type="protein sequence ID" value="ENSAATROPP008696"/>
    <property type="gene ID" value="ENSAATROPG007823"/>
</dbReference>
<dbReference type="CDD" id="cd05382">
    <property type="entry name" value="CAP_GAPR1-like"/>
    <property type="match status" value="2"/>
</dbReference>
<dbReference type="Pfam" id="PF00188">
    <property type="entry name" value="CAP"/>
    <property type="match status" value="2"/>
</dbReference>
<feature type="region of interest" description="Disordered" evidence="3">
    <location>
        <begin position="171"/>
        <end position="212"/>
    </location>
</feature>
<dbReference type="PRINTS" id="PR00837">
    <property type="entry name" value="V5TPXLIKE"/>
</dbReference>
<feature type="compositionally biased region" description="Polar residues" evidence="3">
    <location>
        <begin position="172"/>
        <end position="194"/>
    </location>
</feature>
<keyword evidence="2" id="KW-0964">Secreted</keyword>
<dbReference type="PANTHER" id="PTHR10334">
    <property type="entry name" value="CYSTEINE-RICH SECRETORY PROTEIN-RELATED"/>
    <property type="match status" value="1"/>
</dbReference>